<protein>
    <submittedName>
        <fullName evidence="1">Uncharacterized protein</fullName>
    </submittedName>
</protein>
<name>A0A498H2R9_9EURY</name>
<reference evidence="1 2" key="1">
    <citation type="journal article" date="2015" name="Int. J. Syst. Evol. Microbiol.">
        <title>Methanoculleus taiwanensis sp. nov., a methanogen isolated from deep marine sediment at the deformation front area near Taiwan.</title>
        <authorList>
            <person name="Weng C.Y."/>
            <person name="Chen S.C."/>
            <person name="Lai M.C."/>
            <person name="Wu S.Y."/>
            <person name="Lin S."/>
            <person name="Yang T.F."/>
            <person name="Chen P.C."/>
        </authorList>
    </citation>
    <scope>NUCLEOTIDE SEQUENCE [LARGE SCALE GENOMIC DNA]</scope>
    <source>
        <strain evidence="1 2">CYW4</strain>
    </source>
</reference>
<comment type="caution">
    <text evidence="1">The sequence shown here is derived from an EMBL/GenBank/DDBJ whole genome shotgun (WGS) entry which is preliminary data.</text>
</comment>
<sequence>MHPLTRIRQNLRTIRERYGVAEEYVVHGTASLRIHRYLENRRYDLIGIDIAHPKPGDDD</sequence>
<accession>A0A498H2R9</accession>
<dbReference type="EMBL" id="LHQS01000002">
    <property type="protein sequence ID" value="RXE56276.1"/>
    <property type="molecule type" value="Genomic_DNA"/>
</dbReference>
<gene>
    <name evidence="1" type="ORF">ABH15_09100</name>
</gene>
<evidence type="ECO:0000313" key="1">
    <source>
        <dbReference type="EMBL" id="RXE56276.1"/>
    </source>
</evidence>
<organism evidence="1 2">
    <name type="scientific">Methanoculleus taiwanensis</name>
    <dbReference type="NCBI Taxonomy" id="1550565"/>
    <lineage>
        <taxon>Archaea</taxon>
        <taxon>Methanobacteriati</taxon>
        <taxon>Methanobacteriota</taxon>
        <taxon>Stenosarchaea group</taxon>
        <taxon>Methanomicrobia</taxon>
        <taxon>Methanomicrobiales</taxon>
        <taxon>Methanomicrobiaceae</taxon>
        <taxon>Methanoculleus</taxon>
    </lineage>
</organism>
<dbReference type="AlphaFoldDB" id="A0A498H2R9"/>
<dbReference type="Proteomes" id="UP000290932">
    <property type="component" value="Unassembled WGS sequence"/>
</dbReference>
<keyword evidence="2" id="KW-1185">Reference proteome</keyword>
<proteinExistence type="predicted"/>
<dbReference type="RefSeq" id="WP_128694038.1">
    <property type="nucleotide sequence ID" value="NZ_LHQS01000002.1"/>
</dbReference>
<evidence type="ECO:0000313" key="2">
    <source>
        <dbReference type="Proteomes" id="UP000290932"/>
    </source>
</evidence>